<accession>A0A5C4RPU3</accession>
<comment type="caution">
    <text evidence="2">The sequence shown here is derived from an EMBL/GenBank/DDBJ whole genome shotgun (WGS) entry which is preliminary data.</text>
</comment>
<dbReference type="EMBL" id="SMDR01000005">
    <property type="protein sequence ID" value="TNJ32657.1"/>
    <property type="molecule type" value="Genomic_DNA"/>
</dbReference>
<reference evidence="2 3" key="1">
    <citation type="submission" date="2019-03" db="EMBL/GenBank/DDBJ databases">
        <title>Arenimonas daejeonensis sp. nov., isolated from compost.</title>
        <authorList>
            <person name="Jeon C.O."/>
        </authorList>
    </citation>
    <scope>NUCLEOTIDE SEQUENCE [LARGE SCALE GENOMIC DNA]</scope>
    <source>
        <strain evidence="2 3">R29</strain>
    </source>
</reference>
<name>A0A5C4RPU3_9GAMM</name>
<evidence type="ECO:0000256" key="1">
    <source>
        <dbReference type="SAM" id="SignalP"/>
    </source>
</evidence>
<protein>
    <recommendedName>
        <fullName evidence="4">DUF1579 domain-containing protein</fullName>
    </recommendedName>
</protein>
<dbReference type="OrthoDB" id="8902597at2"/>
<dbReference type="Proteomes" id="UP000305760">
    <property type="component" value="Unassembled WGS sequence"/>
</dbReference>
<dbReference type="AlphaFoldDB" id="A0A5C4RPU3"/>
<evidence type="ECO:0000313" key="3">
    <source>
        <dbReference type="Proteomes" id="UP000305760"/>
    </source>
</evidence>
<dbReference type="RefSeq" id="WP_139450198.1">
    <property type="nucleotide sequence ID" value="NZ_SMDR01000005.1"/>
</dbReference>
<keyword evidence="3" id="KW-1185">Reference proteome</keyword>
<feature type="chain" id="PRO_5023025051" description="DUF1579 domain-containing protein" evidence="1">
    <location>
        <begin position="21"/>
        <end position="180"/>
    </location>
</feature>
<evidence type="ECO:0000313" key="2">
    <source>
        <dbReference type="EMBL" id="TNJ32657.1"/>
    </source>
</evidence>
<gene>
    <name evidence="2" type="ORF">E1B00_14760</name>
</gene>
<keyword evidence="1" id="KW-0732">Signal</keyword>
<sequence>MRLALPLTASLMLSSAIALAQSPSGPPPPACEGAEHRQFDFWLGDWAVTRPDTGAVIGRSRIRSASSGCAIYEHWIDASGRDGRSLNGYDRQRKAWVQFWIGSDGGVLRLQGGRQGEAMVLEGEMPVAGGGMQMQRITWTPAADGSVSQHWQASADGGKTWTTSFLGVYRRAPAAEPAPD</sequence>
<proteinExistence type="predicted"/>
<evidence type="ECO:0008006" key="4">
    <source>
        <dbReference type="Google" id="ProtNLM"/>
    </source>
</evidence>
<feature type="signal peptide" evidence="1">
    <location>
        <begin position="1"/>
        <end position="20"/>
    </location>
</feature>
<organism evidence="2 3">
    <name type="scientific">Arenimonas terrae</name>
    <dbReference type="NCBI Taxonomy" id="2546226"/>
    <lineage>
        <taxon>Bacteria</taxon>
        <taxon>Pseudomonadati</taxon>
        <taxon>Pseudomonadota</taxon>
        <taxon>Gammaproteobacteria</taxon>
        <taxon>Lysobacterales</taxon>
        <taxon>Lysobacteraceae</taxon>
        <taxon>Arenimonas</taxon>
    </lineage>
</organism>